<gene>
    <name evidence="1" type="ORF">ASPCAL01711</name>
</gene>
<reference evidence="2" key="1">
    <citation type="journal article" date="2016" name="Genome Announc.">
        <title>Draft genome sequences of fungus Aspergillus calidoustus.</title>
        <authorList>
            <person name="Horn F."/>
            <person name="Linde J."/>
            <person name="Mattern D.J."/>
            <person name="Walther G."/>
            <person name="Guthke R."/>
            <person name="Scherlach K."/>
            <person name="Martin K."/>
            <person name="Brakhage A.A."/>
            <person name="Petzke L."/>
            <person name="Valiante V."/>
        </authorList>
    </citation>
    <scope>NUCLEOTIDE SEQUENCE [LARGE SCALE GENOMIC DNA]</scope>
    <source>
        <strain evidence="2">SF006504</strain>
    </source>
</reference>
<evidence type="ECO:0000313" key="2">
    <source>
        <dbReference type="Proteomes" id="UP000054771"/>
    </source>
</evidence>
<keyword evidence="2" id="KW-1185">Reference proteome</keyword>
<protein>
    <submittedName>
        <fullName evidence="1">Uncharacterized protein</fullName>
    </submittedName>
</protein>
<dbReference type="AlphaFoldDB" id="A0A0U5GKS5"/>
<evidence type="ECO:0000313" key="1">
    <source>
        <dbReference type="EMBL" id="CEN59259.1"/>
    </source>
</evidence>
<accession>A0A0U5GKS5</accession>
<dbReference type="EMBL" id="CDMC01000002">
    <property type="protein sequence ID" value="CEN59259.1"/>
    <property type="molecule type" value="Genomic_DNA"/>
</dbReference>
<dbReference type="Proteomes" id="UP000054771">
    <property type="component" value="Unassembled WGS sequence"/>
</dbReference>
<organism evidence="1 2">
    <name type="scientific">Aspergillus calidoustus</name>
    <dbReference type="NCBI Taxonomy" id="454130"/>
    <lineage>
        <taxon>Eukaryota</taxon>
        <taxon>Fungi</taxon>
        <taxon>Dikarya</taxon>
        <taxon>Ascomycota</taxon>
        <taxon>Pezizomycotina</taxon>
        <taxon>Eurotiomycetes</taxon>
        <taxon>Eurotiomycetidae</taxon>
        <taxon>Eurotiales</taxon>
        <taxon>Aspergillaceae</taxon>
        <taxon>Aspergillus</taxon>
        <taxon>Aspergillus subgen. Nidulantes</taxon>
    </lineage>
</organism>
<sequence>MNTRGLYRNSKAAPTPTNEYIHWTVRKLYDKHPWHCQALKDYPMSFDNFGRASWNLRSKGAETAIRLPEESPCKLEQDLLLSWMKEEMGVEKRNKGENASRSSTTDAETWPLFDILEPYLKSLQQPL</sequence>
<name>A0A0U5GKS5_ASPCI</name>
<proteinExistence type="predicted"/>